<evidence type="ECO:0000256" key="2">
    <source>
        <dbReference type="PROSITE-ProRule" id="PRU00335"/>
    </source>
</evidence>
<dbReference type="PANTHER" id="PTHR43479:SF11">
    <property type="entry name" value="ACREF_ENVCD OPERON REPRESSOR-RELATED"/>
    <property type="match status" value="1"/>
</dbReference>
<feature type="DNA-binding region" description="H-T-H motif" evidence="2">
    <location>
        <begin position="32"/>
        <end position="51"/>
    </location>
</feature>
<dbReference type="InterPro" id="IPR009057">
    <property type="entry name" value="Homeodomain-like_sf"/>
</dbReference>
<dbReference type="EMBL" id="CP000724">
    <property type="protein sequence ID" value="ABR49975.1"/>
    <property type="molecule type" value="Genomic_DNA"/>
</dbReference>
<accession>A6TUV7</accession>
<dbReference type="AlphaFoldDB" id="A6TUV7"/>
<evidence type="ECO:0000259" key="3">
    <source>
        <dbReference type="PROSITE" id="PS50977"/>
    </source>
</evidence>
<keyword evidence="1 2" id="KW-0238">DNA-binding</keyword>
<sequence length="200" mass="23505">MMPIDTKEKDMENILIQKSLEIFSIKGYAATNLTDITNALGISRGPIYYHFKDKFGLYKAAFNYYEIDLRQTHAKIIAQDLHIISFIEAVIYDCGKRHTKYGLNFFFGIDTIEELSPIKKLQNNLIEDIYQQKMDYVIRLIEKGEIRRTTDPKQIVDLIYLVYFGLFNAIQVNMLKDYSEREIKNLIRVLLSGIEKYYCD</sequence>
<dbReference type="InterPro" id="IPR050624">
    <property type="entry name" value="HTH-type_Tx_Regulator"/>
</dbReference>
<dbReference type="PANTHER" id="PTHR43479">
    <property type="entry name" value="ACREF/ENVCD OPERON REPRESSOR-RELATED"/>
    <property type="match status" value="1"/>
</dbReference>
<keyword evidence="5" id="KW-1185">Reference proteome</keyword>
<dbReference type="PRINTS" id="PR00455">
    <property type="entry name" value="HTHTETR"/>
</dbReference>
<gene>
    <name evidence="4" type="ordered locus">Amet_3862</name>
</gene>
<dbReference type="Gene3D" id="1.10.357.10">
    <property type="entry name" value="Tetracycline Repressor, domain 2"/>
    <property type="match status" value="1"/>
</dbReference>
<evidence type="ECO:0000313" key="4">
    <source>
        <dbReference type="EMBL" id="ABR49975.1"/>
    </source>
</evidence>
<dbReference type="RefSeq" id="WP_012064930.1">
    <property type="nucleotide sequence ID" value="NC_009633.1"/>
</dbReference>
<dbReference type="OrthoDB" id="1896527at2"/>
<dbReference type="InterPro" id="IPR036271">
    <property type="entry name" value="Tet_transcr_reg_TetR-rel_C_sf"/>
</dbReference>
<dbReference type="KEGG" id="amt:Amet_3862"/>
<protein>
    <submittedName>
        <fullName evidence="4">Transcriptional regulator, TetR family</fullName>
    </submittedName>
</protein>
<dbReference type="Pfam" id="PF00440">
    <property type="entry name" value="TetR_N"/>
    <property type="match status" value="1"/>
</dbReference>
<dbReference type="Proteomes" id="UP000001572">
    <property type="component" value="Chromosome"/>
</dbReference>
<name>A6TUV7_ALKMQ</name>
<evidence type="ECO:0000313" key="5">
    <source>
        <dbReference type="Proteomes" id="UP000001572"/>
    </source>
</evidence>
<reference evidence="5" key="1">
    <citation type="journal article" date="2016" name="Genome Announc.">
        <title>Complete genome sequence of Alkaliphilus metalliredigens strain QYMF, an alkaliphilic and metal-reducing bacterium isolated from borax-contaminated leachate ponds.</title>
        <authorList>
            <person name="Hwang C."/>
            <person name="Copeland A."/>
            <person name="Lucas S."/>
            <person name="Lapidus A."/>
            <person name="Barry K."/>
            <person name="Detter J.C."/>
            <person name="Glavina Del Rio T."/>
            <person name="Hammon N."/>
            <person name="Israni S."/>
            <person name="Dalin E."/>
            <person name="Tice H."/>
            <person name="Pitluck S."/>
            <person name="Chertkov O."/>
            <person name="Brettin T."/>
            <person name="Bruce D."/>
            <person name="Han C."/>
            <person name="Schmutz J."/>
            <person name="Larimer F."/>
            <person name="Land M.L."/>
            <person name="Hauser L."/>
            <person name="Kyrpides N."/>
            <person name="Mikhailova N."/>
            <person name="Ye Q."/>
            <person name="Zhou J."/>
            <person name="Richardson P."/>
            <person name="Fields M.W."/>
        </authorList>
    </citation>
    <scope>NUCLEOTIDE SEQUENCE [LARGE SCALE GENOMIC DNA]</scope>
    <source>
        <strain evidence="5">QYMF</strain>
    </source>
</reference>
<dbReference type="InterPro" id="IPR001647">
    <property type="entry name" value="HTH_TetR"/>
</dbReference>
<dbReference type="SUPFAM" id="SSF46689">
    <property type="entry name" value="Homeodomain-like"/>
    <property type="match status" value="1"/>
</dbReference>
<dbReference type="HOGENOM" id="CLU_1363828_0_0_9"/>
<dbReference type="PROSITE" id="PS50977">
    <property type="entry name" value="HTH_TETR_2"/>
    <property type="match status" value="1"/>
</dbReference>
<dbReference type="SUPFAM" id="SSF48498">
    <property type="entry name" value="Tetracyclin repressor-like, C-terminal domain"/>
    <property type="match status" value="1"/>
</dbReference>
<dbReference type="eggNOG" id="COG1309">
    <property type="taxonomic scope" value="Bacteria"/>
</dbReference>
<dbReference type="GO" id="GO:0003677">
    <property type="term" value="F:DNA binding"/>
    <property type="evidence" value="ECO:0007669"/>
    <property type="project" value="UniProtKB-UniRule"/>
</dbReference>
<feature type="domain" description="HTH tetR-type" evidence="3">
    <location>
        <begin position="9"/>
        <end position="69"/>
    </location>
</feature>
<organism evidence="4 5">
    <name type="scientific">Alkaliphilus metalliredigens (strain QYMF)</name>
    <dbReference type="NCBI Taxonomy" id="293826"/>
    <lineage>
        <taxon>Bacteria</taxon>
        <taxon>Bacillati</taxon>
        <taxon>Bacillota</taxon>
        <taxon>Clostridia</taxon>
        <taxon>Peptostreptococcales</taxon>
        <taxon>Natronincolaceae</taxon>
        <taxon>Alkaliphilus</taxon>
    </lineage>
</organism>
<evidence type="ECO:0000256" key="1">
    <source>
        <dbReference type="ARBA" id="ARBA00023125"/>
    </source>
</evidence>
<proteinExistence type="predicted"/>